<evidence type="ECO:0000313" key="1">
    <source>
        <dbReference type="EMBL" id="EJU18831.1"/>
    </source>
</evidence>
<evidence type="ECO:0008006" key="3">
    <source>
        <dbReference type="Google" id="ProtNLM"/>
    </source>
</evidence>
<dbReference type="EMBL" id="ALKK01000011">
    <property type="protein sequence ID" value="EJU18831.1"/>
    <property type="molecule type" value="Genomic_DNA"/>
</dbReference>
<protein>
    <recommendedName>
        <fullName evidence="3">Phage portal protein</fullName>
    </recommendedName>
</protein>
<evidence type="ECO:0000313" key="2">
    <source>
        <dbReference type="Proteomes" id="UP000003120"/>
    </source>
</evidence>
<dbReference type="GeneID" id="75075187"/>
<reference evidence="1 2" key="1">
    <citation type="submission" date="2012-07" db="EMBL/GenBank/DDBJ databases">
        <authorList>
            <person name="Durkin A.S."/>
            <person name="McCorrison J."/>
            <person name="Torralba M."/>
            <person name="Gillis M."/>
            <person name="Methe B."/>
            <person name="Sutton G."/>
            <person name="Nelson K.E."/>
        </authorList>
    </citation>
    <scope>NUCLEOTIDE SEQUENCE [LARGE SCALE GENOMIC DNA]</scope>
    <source>
        <strain evidence="1 2">Fnf 1007</strain>
    </source>
</reference>
<comment type="caution">
    <text evidence="1">The sequence shown here is derived from an EMBL/GenBank/DDBJ whole genome shotgun (WGS) entry which is preliminary data.</text>
</comment>
<gene>
    <name evidence="1" type="ORF">HMPREF1127_1129</name>
</gene>
<dbReference type="AlphaFoldDB" id="A0AAN4AUF8"/>
<proteinExistence type="predicted"/>
<dbReference type="RefSeq" id="WP_005960443.1">
    <property type="nucleotide sequence ID" value="NZ_ALKK01000011.1"/>
</dbReference>
<dbReference type="Proteomes" id="UP000003120">
    <property type="component" value="Unassembled WGS sequence"/>
</dbReference>
<sequence>MQEIFEAYRKHRNSEIYMNYSRNQKLFAGKSSEVFYQDVLKRVKLEYMGVLNDKNQYAEFNRNGRILERVYRPFKDLVVGNNILGAVTKLYAELASNTEPTISIEEEKKKILEEIDLQDKTAEAVAIQSYAGKLLLKGYIVDGKFYIDIIPPYQYFAVKSQLNSDLVDYYVVFEEEKKVLTTEIYKKGKTEYRKYKIEKEGLSEMPYPLDLREYGAVQDGLGWIKKYENWQVVEIHNLFHRSDYVEDLVIHNRELVIGDTLTSQAFDKVANPLLQFPDGALEYDEEGNLAIKIKDRIVIVEPEDKEIKQIQMNTKTEEWNAHRKNIIEQIYQNTGTNEQAFGLNKNGSSASGEAKRRDMERTISTVVAKRDRVFTGFEKVLRWGYQELYHQELEVIITGKDILSLGVGEKILIAVQGISSGILSIESAIKYVNIADINVEDELRRTKTDLSYRTKLIESLRILQEIDTEERIAGLLKRQGDELIKELGLDEEEPVSP</sequence>
<organism evidence="1 2">
    <name type="scientific">Fusobacterium necrophorum subsp. funduliforme Fnf 1007</name>
    <dbReference type="NCBI Taxonomy" id="1161424"/>
    <lineage>
        <taxon>Bacteria</taxon>
        <taxon>Fusobacteriati</taxon>
        <taxon>Fusobacteriota</taxon>
        <taxon>Fusobacteriia</taxon>
        <taxon>Fusobacteriales</taxon>
        <taxon>Fusobacteriaceae</taxon>
        <taxon>Fusobacterium</taxon>
    </lineage>
</organism>
<name>A0AAN4AUF8_9FUSO</name>
<accession>A0AAN4AUF8</accession>